<name>A0A1I4V771_9HYPH</name>
<dbReference type="AlphaFoldDB" id="A0A1I4V771"/>
<dbReference type="EMBL" id="PJNW01000019">
    <property type="protein sequence ID" value="PKR87391.1"/>
    <property type="molecule type" value="Genomic_DNA"/>
</dbReference>
<dbReference type="Proteomes" id="UP000233491">
    <property type="component" value="Unassembled WGS sequence"/>
</dbReference>
<evidence type="ECO:0000313" key="1">
    <source>
        <dbReference type="EMBL" id="PKR87391.1"/>
    </source>
</evidence>
<gene>
    <name evidence="1" type="ORF">CXZ10_20305</name>
</gene>
<reference evidence="1 2" key="1">
    <citation type="submission" date="2017-12" db="EMBL/GenBank/DDBJ databases">
        <title>Anaerobic carbon monoxide metabolism by Pleomorphomonas carboxyditropha sp. nov., a new mesophilic hydrogenogenic carboxidotroph.</title>
        <authorList>
            <person name="Esquivel-Elizondo S."/>
            <person name="Krajmalnik-Brown R."/>
        </authorList>
    </citation>
    <scope>NUCLEOTIDE SEQUENCE [LARGE SCALE GENOMIC DNA]</scope>
    <source>
        <strain evidence="1 2">R5-392</strain>
    </source>
</reference>
<protein>
    <submittedName>
        <fullName evidence="1">Uncharacterized protein</fullName>
    </submittedName>
</protein>
<organism evidence="1 2">
    <name type="scientific">Pleomorphomonas diazotrophica</name>
    <dbReference type="NCBI Taxonomy" id="1166257"/>
    <lineage>
        <taxon>Bacteria</taxon>
        <taxon>Pseudomonadati</taxon>
        <taxon>Pseudomonadota</taxon>
        <taxon>Alphaproteobacteria</taxon>
        <taxon>Hyphomicrobiales</taxon>
        <taxon>Pleomorphomonadaceae</taxon>
        <taxon>Pleomorphomonas</taxon>
    </lineage>
</organism>
<accession>A0A1I4V771</accession>
<keyword evidence="2" id="KW-1185">Reference proteome</keyword>
<dbReference type="RefSeq" id="WP_101291202.1">
    <property type="nucleotide sequence ID" value="NZ_FOUQ01000010.1"/>
</dbReference>
<proteinExistence type="predicted"/>
<comment type="caution">
    <text evidence="1">The sequence shown here is derived from an EMBL/GenBank/DDBJ whole genome shotgun (WGS) entry which is preliminary data.</text>
</comment>
<sequence>MTDTSDQADRDAWRAALHDSVHEFATALRRLHDENPQPETPILSEAAYLLASELWDRRFTVTEITKAFLEAAAGLPGYTDGNEVRP</sequence>
<evidence type="ECO:0000313" key="2">
    <source>
        <dbReference type="Proteomes" id="UP000233491"/>
    </source>
</evidence>
<dbReference type="OrthoDB" id="7580208at2"/>